<protein>
    <submittedName>
        <fullName evidence="1">Uncharacterized protein</fullName>
    </submittedName>
</protein>
<dbReference type="EMBL" id="PVWJ01000047">
    <property type="protein sequence ID" value="PSB02859.1"/>
    <property type="molecule type" value="Genomic_DNA"/>
</dbReference>
<evidence type="ECO:0000313" key="1">
    <source>
        <dbReference type="EMBL" id="PSB02859.1"/>
    </source>
</evidence>
<sequence>MKTINIYEDSQQVIALLEQAREEDLVLQLVDGSQFVLSAAKKANEYEVEMAQEQASGQLKAVLDERAKEPQK</sequence>
<accession>A0A2T1C3M8</accession>
<dbReference type="Proteomes" id="UP000238762">
    <property type="component" value="Unassembled WGS sequence"/>
</dbReference>
<comment type="caution">
    <text evidence="1">The sequence shown here is derived from an EMBL/GenBank/DDBJ whole genome shotgun (WGS) entry which is preliminary data.</text>
</comment>
<dbReference type="AlphaFoldDB" id="A0A2T1C3M8"/>
<dbReference type="OrthoDB" id="517732at2"/>
<evidence type="ECO:0000313" key="2">
    <source>
        <dbReference type="Proteomes" id="UP000238762"/>
    </source>
</evidence>
<dbReference type="RefSeq" id="WP_106288744.1">
    <property type="nucleotide sequence ID" value="NZ_CAWNTC010000037.1"/>
</dbReference>
<gene>
    <name evidence="1" type="ORF">C7B64_11230</name>
</gene>
<organism evidence="1 2">
    <name type="scientific">Merismopedia glauca CCAP 1448/3</name>
    <dbReference type="NCBI Taxonomy" id="1296344"/>
    <lineage>
        <taxon>Bacteria</taxon>
        <taxon>Bacillati</taxon>
        <taxon>Cyanobacteriota</taxon>
        <taxon>Cyanophyceae</taxon>
        <taxon>Synechococcales</taxon>
        <taxon>Merismopediaceae</taxon>
        <taxon>Merismopedia</taxon>
    </lineage>
</organism>
<name>A0A2T1C3M8_9CYAN</name>
<reference evidence="1 2" key="2">
    <citation type="submission" date="2018-03" db="EMBL/GenBank/DDBJ databases">
        <title>The ancient ancestry and fast evolution of plastids.</title>
        <authorList>
            <person name="Moore K.R."/>
            <person name="Magnabosco C."/>
            <person name="Momper L."/>
            <person name="Gold D.A."/>
            <person name="Bosak T."/>
            <person name="Fournier G.P."/>
        </authorList>
    </citation>
    <scope>NUCLEOTIDE SEQUENCE [LARGE SCALE GENOMIC DNA]</scope>
    <source>
        <strain evidence="1 2">CCAP 1448/3</strain>
    </source>
</reference>
<keyword evidence="2" id="KW-1185">Reference proteome</keyword>
<reference evidence="1 2" key="1">
    <citation type="submission" date="2018-02" db="EMBL/GenBank/DDBJ databases">
        <authorList>
            <person name="Cohen D.B."/>
            <person name="Kent A.D."/>
        </authorList>
    </citation>
    <scope>NUCLEOTIDE SEQUENCE [LARGE SCALE GENOMIC DNA]</scope>
    <source>
        <strain evidence="1 2">CCAP 1448/3</strain>
    </source>
</reference>
<proteinExistence type="predicted"/>